<dbReference type="Proteomes" id="UP000176050">
    <property type="component" value="Chromosome"/>
</dbReference>
<dbReference type="EMBL" id="CP017478">
    <property type="protein sequence ID" value="AOW19598.1"/>
    <property type="molecule type" value="Genomic_DNA"/>
</dbReference>
<dbReference type="Gene3D" id="3.40.50.300">
    <property type="entry name" value="P-loop containing nucleotide triphosphate hydrolases"/>
    <property type="match status" value="2"/>
</dbReference>
<dbReference type="OrthoDB" id="9804145at2"/>
<dbReference type="Pfam" id="PF04851">
    <property type="entry name" value="ResIII"/>
    <property type="match status" value="1"/>
</dbReference>
<feature type="coiled-coil region" evidence="1">
    <location>
        <begin position="256"/>
        <end position="283"/>
    </location>
</feature>
<evidence type="ECO:0000259" key="2">
    <source>
        <dbReference type="PROSITE" id="PS51192"/>
    </source>
</evidence>
<dbReference type="SMART" id="SM00487">
    <property type="entry name" value="DEXDc"/>
    <property type="match status" value="1"/>
</dbReference>
<keyword evidence="4" id="KW-1185">Reference proteome</keyword>
<name>A0A1D8P4U9_9FLAO</name>
<proteinExistence type="predicted"/>
<dbReference type="InterPro" id="IPR027417">
    <property type="entry name" value="P-loop_NTPase"/>
</dbReference>
<reference evidence="3 4" key="1">
    <citation type="submission" date="2016-10" db="EMBL/GenBank/DDBJ databases">
        <title>Lutibacter sp. LPB0138, isolated from marine gastropod.</title>
        <authorList>
            <person name="Kim E."/>
            <person name="Yi H."/>
        </authorList>
    </citation>
    <scope>NUCLEOTIDE SEQUENCE [LARGE SCALE GENOMIC DNA]</scope>
    <source>
        <strain evidence="3 4">LPB0138</strain>
    </source>
</reference>
<dbReference type="GO" id="GO:0005829">
    <property type="term" value="C:cytosol"/>
    <property type="evidence" value="ECO:0007669"/>
    <property type="project" value="TreeGrafter"/>
</dbReference>
<dbReference type="InterPro" id="IPR014001">
    <property type="entry name" value="Helicase_ATP-bd"/>
</dbReference>
<dbReference type="InterPro" id="IPR006935">
    <property type="entry name" value="Helicase/UvrB_N"/>
</dbReference>
<dbReference type="RefSeq" id="WP_070235714.1">
    <property type="nucleotide sequence ID" value="NZ_CP017478.1"/>
</dbReference>
<dbReference type="GO" id="GO:0005524">
    <property type="term" value="F:ATP binding"/>
    <property type="evidence" value="ECO:0007669"/>
    <property type="project" value="InterPro"/>
</dbReference>
<accession>A0A1D8P4U9</accession>
<dbReference type="KEGG" id="lul:LPB138_02405"/>
<dbReference type="PROSITE" id="PS51192">
    <property type="entry name" value="HELICASE_ATP_BIND_1"/>
    <property type="match status" value="1"/>
</dbReference>
<dbReference type="REBASE" id="162290">
    <property type="entry name" value="Lsp138ORF2415P"/>
</dbReference>
<evidence type="ECO:0000313" key="3">
    <source>
        <dbReference type="EMBL" id="AOW19598.1"/>
    </source>
</evidence>
<keyword evidence="1" id="KW-0175">Coiled coil</keyword>
<dbReference type="AlphaFoldDB" id="A0A1D8P4U9"/>
<evidence type="ECO:0000256" key="1">
    <source>
        <dbReference type="SAM" id="Coils"/>
    </source>
</evidence>
<dbReference type="STRING" id="1850246.LPB138_02405"/>
<dbReference type="PANTHER" id="PTHR47396:SF1">
    <property type="entry name" value="ATP-DEPENDENT HELICASE IRC3-RELATED"/>
    <property type="match status" value="1"/>
</dbReference>
<dbReference type="PANTHER" id="PTHR47396">
    <property type="entry name" value="TYPE I RESTRICTION ENZYME ECOKI R PROTEIN"/>
    <property type="match status" value="1"/>
</dbReference>
<gene>
    <name evidence="3" type="ORF">LPB138_02405</name>
</gene>
<feature type="domain" description="Helicase ATP-binding" evidence="2">
    <location>
        <begin position="53"/>
        <end position="248"/>
    </location>
</feature>
<dbReference type="GO" id="GO:0016787">
    <property type="term" value="F:hydrolase activity"/>
    <property type="evidence" value="ECO:0007669"/>
    <property type="project" value="InterPro"/>
</dbReference>
<evidence type="ECO:0000313" key="4">
    <source>
        <dbReference type="Proteomes" id="UP000176050"/>
    </source>
</evidence>
<dbReference type="CDD" id="cd18785">
    <property type="entry name" value="SF2_C"/>
    <property type="match status" value="1"/>
</dbReference>
<dbReference type="GO" id="GO:0003677">
    <property type="term" value="F:DNA binding"/>
    <property type="evidence" value="ECO:0007669"/>
    <property type="project" value="InterPro"/>
</dbReference>
<protein>
    <recommendedName>
        <fullName evidence="2">Helicase ATP-binding domain-containing protein</fullName>
    </recommendedName>
</protein>
<dbReference type="InterPro" id="IPR050742">
    <property type="entry name" value="Helicase_Restrict-Modif_Enz"/>
</dbReference>
<organism evidence="3 4">
    <name type="scientific">Urechidicola croceus</name>
    <dbReference type="NCBI Taxonomy" id="1850246"/>
    <lineage>
        <taxon>Bacteria</taxon>
        <taxon>Pseudomonadati</taxon>
        <taxon>Bacteroidota</taxon>
        <taxon>Flavobacteriia</taxon>
        <taxon>Flavobacteriales</taxon>
        <taxon>Flavobacteriaceae</taxon>
        <taxon>Urechidicola</taxon>
    </lineage>
</organism>
<sequence>MQTLEQKISAGISMGFIPIEVKPHIINNLNPKFALRPYQNEAFSRFNFALNQDNQRKKPTQLLFHMATGSGKTLVMAGVILDLYEQGYRNFIFFVNSSNIIEKTKDNFLNSLSSKYLFNETLSIADKQITIKEVDNFETANQEDINIVFTTIQGLHSRLNTPKENALTYEDFEDKKIVLLSDEAHHINAETKKGKKTKDEVESILSWEGTVNKIFNSNPDNLLLEFTATADLQHPEVEKKYNDKLLFDYPLKQFRKDKYSKEVQVLQAELNQFERALQAVILNQYRRKVFEKNKINIKPVMLLKSKTIGESKSFFTEFIDGINNLTPATLNKIRNNSTNPIIERIFNYFDAQNITISNLILELKGDFSEDKCISVNSKDDSVEKQLIVNSLEDIDNEYRAIFAVDKLNEGWDVLNLFDIVRLYNTRDADHKSGKVGKTTMSEAQLIGRGARYCPFKLNDTQSLFQRKYDDDIENELRICEELYYHSAHNPKYISELNKALEQIGMKSIKTVQKRLYVKDSFKDTDMFKSGVLYLNKRTVYDRLDILELDKKIIEYPYKKKFLTGISNVSLASSQTVQVNISKETKIHPIASFPIHIKRKALNKLPFYRFNNLQKYFPHLKSVSEFLTSDKYALNIKVELEGTIEQVQNPSNEMILETLVKVFDEIAKAIPQGSVSFKGTKEFEPQGIKYTFEKEKVLNISVNEDGDQEYGLGQTETTNQDLFIDLSTEDWYVFNDNYGTSEEKYLVKYIKQAYISLSKKYDEIYLIRNEKHFKLYTFDEGQALEPDFVLILKKKDNSKSIIHQMFIEPKGGDRLTNEDSQIKERFLLQLEKDYKLQVVYENRDYKLVGMPLYNEAQKKTEFDNKFKATLNI</sequence>
<dbReference type="SUPFAM" id="SSF52540">
    <property type="entry name" value="P-loop containing nucleoside triphosphate hydrolases"/>
    <property type="match status" value="2"/>
</dbReference>